<dbReference type="AlphaFoldDB" id="A0A840ANZ4"/>
<reference evidence="1 2" key="1">
    <citation type="submission" date="2020-08" db="EMBL/GenBank/DDBJ databases">
        <title>Genomic Encyclopedia of Type Strains, Phase IV (KMG-IV): sequencing the most valuable type-strain genomes for metagenomic binning, comparative biology and taxonomic classification.</title>
        <authorList>
            <person name="Goeker M."/>
        </authorList>
    </citation>
    <scope>NUCLEOTIDE SEQUENCE [LARGE SCALE GENOMIC DNA]</scope>
    <source>
        <strain evidence="1 2">DSM 25966</strain>
    </source>
</reference>
<dbReference type="Proteomes" id="UP000553963">
    <property type="component" value="Unassembled WGS sequence"/>
</dbReference>
<dbReference type="EMBL" id="JACIDS010000002">
    <property type="protein sequence ID" value="MBB3930747.1"/>
    <property type="molecule type" value="Genomic_DNA"/>
</dbReference>
<evidence type="ECO:0000313" key="2">
    <source>
        <dbReference type="Proteomes" id="UP000553963"/>
    </source>
</evidence>
<sequence>MLKAVVVAALGGVLSGHSIRNGWWALLLLVGLVCVETGYEAVAHHWGPVHDAAAFAVLDTVGSTAVLVGEVLSI</sequence>
<name>A0A840ANZ4_9HYPH</name>
<comment type="caution">
    <text evidence="1">The sequence shown here is derived from an EMBL/GenBank/DDBJ whole genome shotgun (WGS) entry which is preliminary data.</text>
</comment>
<protein>
    <submittedName>
        <fullName evidence="1">Uncharacterized protein</fullName>
    </submittedName>
</protein>
<evidence type="ECO:0000313" key="1">
    <source>
        <dbReference type="EMBL" id="MBB3930747.1"/>
    </source>
</evidence>
<gene>
    <name evidence="1" type="ORF">GGR25_001786</name>
</gene>
<organism evidence="1 2">
    <name type="scientific">Kaistia hirudinis</name>
    <dbReference type="NCBI Taxonomy" id="1293440"/>
    <lineage>
        <taxon>Bacteria</taxon>
        <taxon>Pseudomonadati</taxon>
        <taxon>Pseudomonadota</taxon>
        <taxon>Alphaproteobacteria</taxon>
        <taxon>Hyphomicrobiales</taxon>
        <taxon>Kaistiaceae</taxon>
        <taxon>Kaistia</taxon>
    </lineage>
</organism>
<keyword evidence="2" id="KW-1185">Reference proteome</keyword>
<accession>A0A840ANZ4</accession>
<proteinExistence type="predicted"/>
<dbReference type="RefSeq" id="WP_183398372.1">
    <property type="nucleotide sequence ID" value="NZ_JACIDS010000002.1"/>
</dbReference>